<feature type="transmembrane region" description="Helical" evidence="2">
    <location>
        <begin position="178"/>
        <end position="199"/>
    </location>
</feature>
<dbReference type="EMBL" id="ML170266">
    <property type="protein sequence ID" value="TDL15686.1"/>
    <property type="molecule type" value="Genomic_DNA"/>
</dbReference>
<dbReference type="PANTHER" id="PTHR35041:SF6">
    <property type="entry name" value="FORMYLMETHIONINE DEFORMYLASE-LIKE PROTEIN-RELATED"/>
    <property type="match status" value="1"/>
</dbReference>
<evidence type="ECO:0000256" key="1">
    <source>
        <dbReference type="SAM" id="MobiDB-lite"/>
    </source>
</evidence>
<keyword evidence="2" id="KW-0812">Transmembrane</keyword>
<name>A0A4Y7PKV8_9AGAM</name>
<accession>A0A4Y7PKV8</accession>
<gene>
    <name evidence="3" type="ORF">BD410DRAFT_808733</name>
</gene>
<dbReference type="Proteomes" id="UP000294933">
    <property type="component" value="Unassembled WGS sequence"/>
</dbReference>
<evidence type="ECO:0008006" key="5">
    <source>
        <dbReference type="Google" id="ProtNLM"/>
    </source>
</evidence>
<protein>
    <recommendedName>
        <fullName evidence="5">Transmembrane protein</fullName>
    </recommendedName>
</protein>
<dbReference type="AlphaFoldDB" id="A0A4Y7PKV8"/>
<evidence type="ECO:0000313" key="3">
    <source>
        <dbReference type="EMBL" id="TDL15686.1"/>
    </source>
</evidence>
<evidence type="ECO:0000256" key="2">
    <source>
        <dbReference type="SAM" id="Phobius"/>
    </source>
</evidence>
<reference evidence="3 4" key="1">
    <citation type="submission" date="2018-06" db="EMBL/GenBank/DDBJ databases">
        <title>A transcriptomic atlas of mushroom development highlights an independent origin of complex multicellularity.</title>
        <authorList>
            <consortium name="DOE Joint Genome Institute"/>
            <person name="Krizsan K."/>
            <person name="Almasi E."/>
            <person name="Merenyi Z."/>
            <person name="Sahu N."/>
            <person name="Viragh M."/>
            <person name="Koszo T."/>
            <person name="Mondo S."/>
            <person name="Kiss B."/>
            <person name="Balint B."/>
            <person name="Kues U."/>
            <person name="Barry K."/>
            <person name="Hegedus J.C."/>
            <person name="Henrissat B."/>
            <person name="Johnson J."/>
            <person name="Lipzen A."/>
            <person name="Ohm R."/>
            <person name="Nagy I."/>
            <person name="Pangilinan J."/>
            <person name="Yan J."/>
            <person name="Xiong Y."/>
            <person name="Grigoriev I.V."/>
            <person name="Hibbett D.S."/>
            <person name="Nagy L.G."/>
        </authorList>
    </citation>
    <scope>NUCLEOTIDE SEQUENCE [LARGE SCALE GENOMIC DNA]</scope>
    <source>
        <strain evidence="3 4">SZMC22713</strain>
    </source>
</reference>
<organism evidence="3 4">
    <name type="scientific">Rickenella mellea</name>
    <dbReference type="NCBI Taxonomy" id="50990"/>
    <lineage>
        <taxon>Eukaryota</taxon>
        <taxon>Fungi</taxon>
        <taxon>Dikarya</taxon>
        <taxon>Basidiomycota</taxon>
        <taxon>Agaricomycotina</taxon>
        <taxon>Agaricomycetes</taxon>
        <taxon>Hymenochaetales</taxon>
        <taxon>Rickenellaceae</taxon>
        <taxon>Rickenella</taxon>
    </lineage>
</organism>
<feature type="compositionally biased region" description="Polar residues" evidence="1">
    <location>
        <begin position="32"/>
        <end position="45"/>
    </location>
</feature>
<feature type="compositionally biased region" description="Polar residues" evidence="1">
    <location>
        <begin position="7"/>
        <end position="21"/>
    </location>
</feature>
<feature type="transmembrane region" description="Helical" evidence="2">
    <location>
        <begin position="70"/>
        <end position="92"/>
    </location>
</feature>
<sequence length="547" mass="59877">MKDSDNHSPTPTLSRVHSSESLLRVGGELRTQGGSEETLSETIRSTRPEILGESPKNVPRHGENKDWQKYTVRLLLINTAVGTLFAVIHHFLYEILSHEPTLAVSHHIGPVTVGPMWALTVGNGLSWLVQLFLTSAIGAALIQRFWHLVHKHHFTLHEMDRIFGITSSFSTRTALRRATGFTVVAVLFLVLGGVVSTFAPASLSISIIPLSQPCDIMTVDFSNACTSFPSTALANLATHVVLTQSAMLPPSSPCSNCTYNVVYFAPALTCSEINMTSSPFHPDPVHHVVLWNGTFAPNQVNQTFDIYLMSRSGNPFTGNFSDPQIIMCTLQNATYKANIDHRNGTRVTAEMDIVPFYDQYTESVNVTEAYVSISRAFAEFMSGSVELVPSQEPFKMYDMTSNTFVAYTGWITCGDDVSANCTRNIDLLTALPILMQHMSVGLLAGSVTIDNRTSSLSQVPDGRCLNESAVYVYDRVRLLAVYGSALLVTLYCVAKAIHSVRVGQGGTFTFSNLVYAIMSPEMIEISNGQELPGDTVIHAVRGRFVPG</sequence>
<feature type="transmembrane region" description="Helical" evidence="2">
    <location>
        <begin position="124"/>
        <end position="142"/>
    </location>
</feature>
<dbReference type="STRING" id="50990.A0A4Y7PKV8"/>
<evidence type="ECO:0000313" key="4">
    <source>
        <dbReference type="Proteomes" id="UP000294933"/>
    </source>
</evidence>
<dbReference type="VEuPathDB" id="FungiDB:BD410DRAFT_808733"/>
<keyword evidence="2" id="KW-1133">Transmembrane helix</keyword>
<dbReference type="PANTHER" id="PTHR35041">
    <property type="entry name" value="MEDIATOR OF RNA POLYMERASE II TRANSCRIPTION SUBUNIT 1"/>
    <property type="match status" value="1"/>
</dbReference>
<keyword evidence="4" id="KW-1185">Reference proteome</keyword>
<keyword evidence="2" id="KW-0472">Membrane</keyword>
<feature type="region of interest" description="Disordered" evidence="1">
    <location>
        <begin position="1"/>
        <end position="63"/>
    </location>
</feature>
<dbReference type="OrthoDB" id="3198553at2759"/>
<proteinExistence type="predicted"/>